<gene>
    <name evidence="3" type="ORF">THII_0400</name>
</gene>
<keyword evidence="4" id="KW-1185">Reference proteome</keyword>
<evidence type="ECO:0000313" key="4">
    <source>
        <dbReference type="Proteomes" id="UP000031623"/>
    </source>
</evidence>
<feature type="coiled-coil region" evidence="2">
    <location>
        <begin position="38"/>
        <end position="65"/>
    </location>
</feature>
<reference evidence="3" key="1">
    <citation type="journal article" date="2014" name="ISME J.">
        <title>Ecophysiology of Thioploca ingrica as revealed by the complete genome sequence supplemented with proteomic evidence.</title>
        <authorList>
            <person name="Kojima H."/>
            <person name="Ogura Y."/>
            <person name="Yamamoto N."/>
            <person name="Togashi T."/>
            <person name="Mori H."/>
            <person name="Watanabe T."/>
            <person name="Nemoto F."/>
            <person name="Kurokawa K."/>
            <person name="Hayashi T."/>
            <person name="Fukui M."/>
        </authorList>
    </citation>
    <scope>NUCLEOTIDE SEQUENCE [LARGE SCALE GENOMIC DNA]</scope>
</reference>
<accession>A0A090AHE0</accession>
<organism evidence="3 4">
    <name type="scientific">Thioploca ingrica</name>
    <dbReference type="NCBI Taxonomy" id="40754"/>
    <lineage>
        <taxon>Bacteria</taxon>
        <taxon>Pseudomonadati</taxon>
        <taxon>Pseudomonadota</taxon>
        <taxon>Gammaproteobacteria</taxon>
        <taxon>Thiotrichales</taxon>
        <taxon>Thiotrichaceae</taxon>
        <taxon>Thioploca</taxon>
    </lineage>
</organism>
<evidence type="ECO:0000313" key="3">
    <source>
        <dbReference type="EMBL" id="BAP54697.1"/>
    </source>
</evidence>
<sequence>MPLSKRSPINVAQLERNHLREKLIMKHPRKIVFQGEEAVAVILDIDEYQEMLERLEDLEDLQMLNELRQKPLTFKKLDDFLAEYQPNV</sequence>
<dbReference type="AlphaFoldDB" id="A0A090AHE0"/>
<comment type="similarity">
    <text evidence="1">Belongs to the phD/YefM antitoxin family.</text>
</comment>
<protein>
    <recommendedName>
        <fullName evidence="5">Antitoxin</fullName>
    </recommendedName>
</protein>
<dbReference type="STRING" id="40754.THII_0400"/>
<proteinExistence type="inferred from homology"/>
<evidence type="ECO:0000256" key="1">
    <source>
        <dbReference type="ARBA" id="ARBA00009981"/>
    </source>
</evidence>
<dbReference type="SUPFAM" id="SSF143120">
    <property type="entry name" value="YefM-like"/>
    <property type="match status" value="1"/>
</dbReference>
<evidence type="ECO:0008006" key="5">
    <source>
        <dbReference type="Google" id="ProtNLM"/>
    </source>
</evidence>
<dbReference type="HOGENOM" id="CLU_2468049_0_0_6"/>
<keyword evidence="2" id="KW-0175">Coiled coil</keyword>
<name>A0A090AHE0_9GAMM</name>
<evidence type="ECO:0000256" key="2">
    <source>
        <dbReference type="SAM" id="Coils"/>
    </source>
</evidence>
<dbReference type="KEGG" id="tig:THII_0400"/>
<dbReference type="EMBL" id="AP014633">
    <property type="protein sequence ID" value="BAP54697.1"/>
    <property type="molecule type" value="Genomic_DNA"/>
</dbReference>
<dbReference type="InterPro" id="IPR036165">
    <property type="entry name" value="YefM-like_sf"/>
</dbReference>
<dbReference type="Proteomes" id="UP000031623">
    <property type="component" value="Chromosome"/>
</dbReference>